<evidence type="ECO:0000256" key="1">
    <source>
        <dbReference type="SAM" id="MobiDB-lite"/>
    </source>
</evidence>
<feature type="compositionally biased region" description="Polar residues" evidence="1">
    <location>
        <begin position="79"/>
        <end position="88"/>
    </location>
</feature>
<organism evidence="3 4">
    <name type="scientific">Pseudogymnoascus verrucosus</name>
    <dbReference type="NCBI Taxonomy" id="342668"/>
    <lineage>
        <taxon>Eukaryota</taxon>
        <taxon>Fungi</taxon>
        <taxon>Dikarya</taxon>
        <taxon>Ascomycota</taxon>
        <taxon>Pezizomycotina</taxon>
        <taxon>Leotiomycetes</taxon>
        <taxon>Thelebolales</taxon>
        <taxon>Thelebolaceae</taxon>
        <taxon>Pseudogymnoascus</taxon>
    </lineage>
</organism>
<dbReference type="Proteomes" id="UP000091956">
    <property type="component" value="Unassembled WGS sequence"/>
</dbReference>
<dbReference type="InterPro" id="IPR040009">
    <property type="entry name" value="Mtf2/C5D6.12-like"/>
</dbReference>
<dbReference type="AlphaFoldDB" id="A0A1B8GBT3"/>
<keyword evidence="4" id="KW-1185">Reference proteome</keyword>
<evidence type="ECO:0000313" key="4">
    <source>
        <dbReference type="Proteomes" id="UP000091956"/>
    </source>
</evidence>
<dbReference type="RefSeq" id="XP_018127025.1">
    <property type="nucleotide sequence ID" value="XM_018277866.2"/>
</dbReference>
<feature type="region of interest" description="Disordered" evidence="1">
    <location>
        <begin position="105"/>
        <end position="125"/>
    </location>
</feature>
<proteinExistence type="predicted"/>
<dbReference type="PANTHER" id="PTHR39468:SF1">
    <property type="entry name" value="MTF2-LIKE C-TERMINAL DOMAIN-CONTAINING PROTEIN"/>
    <property type="match status" value="1"/>
</dbReference>
<protein>
    <recommendedName>
        <fullName evidence="2">Mtf2-like C-terminal domain-containing protein</fullName>
    </recommendedName>
</protein>
<name>A0A1B8GBT3_9PEZI</name>
<dbReference type="GO" id="GO:0005739">
    <property type="term" value="C:mitochondrion"/>
    <property type="evidence" value="ECO:0007669"/>
    <property type="project" value="InterPro"/>
</dbReference>
<feature type="region of interest" description="Disordered" evidence="1">
    <location>
        <begin position="71"/>
        <end position="92"/>
    </location>
</feature>
<dbReference type="STRING" id="342668.A0A1B8GBT3"/>
<reference evidence="4" key="2">
    <citation type="journal article" date="2018" name="Nat. Commun.">
        <title>Extreme sensitivity to ultraviolet light in the fungal pathogen causing white-nose syndrome of bats.</title>
        <authorList>
            <person name="Palmer J.M."/>
            <person name="Drees K.P."/>
            <person name="Foster J.T."/>
            <person name="Lindner D.L."/>
        </authorList>
    </citation>
    <scope>NUCLEOTIDE SEQUENCE [LARGE SCALE GENOMIC DNA]</scope>
    <source>
        <strain evidence="4">UAMH 10579</strain>
    </source>
</reference>
<reference evidence="3 4" key="1">
    <citation type="submission" date="2016-03" db="EMBL/GenBank/DDBJ databases">
        <title>Comparative genomics of Pseudogymnoascus destructans, the fungus causing white-nose syndrome of bats.</title>
        <authorList>
            <person name="Palmer J.M."/>
            <person name="Drees K.P."/>
            <person name="Foster J.T."/>
            <person name="Lindner D.L."/>
        </authorList>
    </citation>
    <scope>NUCLEOTIDE SEQUENCE [LARGE SCALE GENOMIC DNA]</scope>
    <source>
        <strain evidence="3 4">UAMH 10579</strain>
    </source>
</reference>
<sequence length="513" mass="58739">MASNISSQGARAIHSAATSMPFLYQTRTLCSSRKPMRQPALRLILSRPSRSQLFHSSGSSCMRVSRTLWSDKEDPDAATPSSTETPISQDRPLIRRYIVDRKSNKVEEEEEDVPWDSPSFGRRTDQVTTDAVSEADDIQFDMAQSYDPFAEEEDMFSEYEGEPDFTIPSARKPGESTITLEERDTFQRIFSDIYARSQSTRPQEQSLVDLSEVNKENAREKLHSIMEEAVRLPQNTLFTSQPREKNLDTLKQYPIALRAVAARALGLEGKPSRTNQPPQEKPIDKYKEFRQQEQERVEAAMRAAPTDIALWAVMEKEVFSLIPRLGLEERKAPVPPPLKKKGRKSSKKAVEMTAEEPTGVTPAPEPLDINLYFPLYASYLLYGLRLLHHSFAKHSPLACNVLPRIKSLGLVSHVLGGTTALYNELLRIYWFQYDDFSGVIKLLEEMEESGLELDEETLDVVTDIQQMQARYLFSREQKAQRTPIHLLWTMNEFAPGRFRSWQTRIRDTLDREE</sequence>
<dbReference type="GeneID" id="28841829"/>
<dbReference type="OrthoDB" id="2444174at2759"/>
<feature type="compositionally biased region" description="Basic residues" evidence="1">
    <location>
        <begin position="338"/>
        <end position="347"/>
    </location>
</feature>
<feature type="region of interest" description="Disordered" evidence="1">
    <location>
        <begin position="332"/>
        <end position="361"/>
    </location>
</feature>
<feature type="domain" description="Mtf2-like C-terminal" evidence="2">
    <location>
        <begin position="291"/>
        <end position="492"/>
    </location>
</feature>
<evidence type="ECO:0000259" key="2">
    <source>
        <dbReference type="Pfam" id="PF19189"/>
    </source>
</evidence>
<accession>A0A1B8GBT3</accession>
<dbReference type="Pfam" id="PF19189">
    <property type="entry name" value="Mtf2"/>
    <property type="match status" value="1"/>
</dbReference>
<gene>
    <name evidence="3" type="ORF">VE01_08443</name>
</gene>
<dbReference type="PANTHER" id="PTHR39468">
    <property type="entry name" value="CHROMOSOME 7, WHOLE GENOME SHOTGUN SEQUENCE"/>
    <property type="match status" value="1"/>
</dbReference>
<dbReference type="EMBL" id="KV460255">
    <property type="protein sequence ID" value="OBT93292.1"/>
    <property type="molecule type" value="Genomic_DNA"/>
</dbReference>
<evidence type="ECO:0000313" key="3">
    <source>
        <dbReference type="EMBL" id="OBT93292.1"/>
    </source>
</evidence>
<dbReference type="InterPro" id="IPR043837">
    <property type="entry name" value="Mtf2-like_C"/>
</dbReference>